<comment type="catalytic activity">
    <reaction evidence="2">
        <text>glutathione + H2O = L-cysteinylglycine + L-glutamate</text>
        <dbReference type="Rhea" id="RHEA:28807"/>
        <dbReference type="ChEBI" id="CHEBI:15377"/>
        <dbReference type="ChEBI" id="CHEBI:29985"/>
        <dbReference type="ChEBI" id="CHEBI:57925"/>
        <dbReference type="ChEBI" id="CHEBI:61694"/>
        <dbReference type="EC" id="3.4.19.13"/>
    </reaction>
</comment>
<dbReference type="InterPro" id="IPR000101">
    <property type="entry name" value="GGT_peptidase"/>
</dbReference>
<evidence type="ECO:0000256" key="10">
    <source>
        <dbReference type="SAM" id="SignalP"/>
    </source>
</evidence>
<dbReference type="InterPro" id="IPR043137">
    <property type="entry name" value="GGT_ssub_C"/>
</dbReference>
<keyword evidence="6 11" id="KW-0378">Hydrolase</keyword>
<dbReference type="AlphaFoldDB" id="A0AAW2J8P2"/>
<dbReference type="GO" id="GO:0016756">
    <property type="term" value="F:glutathione gamma-glutamylcysteinyltransferase activity"/>
    <property type="evidence" value="ECO:0007669"/>
    <property type="project" value="UniProtKB-ARBA"/>
</dbReference>
<proteinExistence type="inferred from homology"/>
<feature type="binding site" evidence="9">
    <location>
        <position position="433"/>
    </location>
    <ligand>
        <name>L-glutamate</name>
        <dbReference type="ChEBI" id="CHEBI:29985"/>
    </ligand>
</feature>
<dbReference type="GO" id="GO:0036374">
    <property type="term" value="F:glutathione hydrolase activity"/>
    <property type="evidence" value="ECO:0007669"/>
    <property type="project" value="UniProtKB-EC"/>
</dbReference>
<dbReference type="GO" id="GO:0006751">
    <property type="term" value="P:glutathione catabolic process"/>
    <property type="evidence" value="ECO:0007669"/>
    <property type="project" value="InterPro"/>
</dbReference>
<evidence type="ECO:0000256" key="9">
    <source>
        <dbReference type="PIRSR" id="PIRSR600101-2"/>
    </source>
</evidence>
<evidence type="ECO:0000256" key="6">
    <source>
        <dbReference type="ARBA" id="ARBA00022801"/>
    </source>
</evidence>
<dbReference type="PRINTS" id="PR01210">
    <property type="entry name" value="GGTRANSPTASE"/>
</dbReference>
<dbReference type="InterPro" id="IPR029055">
    <property type="entry name" value="Ntn_hydrolases_N"/>
</dbReference>
<dbReference type="Gene3D" id="3.60.20.40">
    <property type="match status" value="1"/>
</dbReference>
<gene>
    <name evidence="11" type="ORF">Scaly_2650000</name>
</gene>
<feature type="binding site" evidence="9">
    <location>
        <position position="383"/>
    </location>
    <ligand>
        <name>L-glutamate</name>
        <dbReference type="ChEBI" id="CHEBI:29985"/>
    </ligand>
</feature>
<dbReference type="PANTHER" id="PTHR11686:SF34">
    <property type="entry name" value="GLUTATHIONE HYDROLASE 1-RELATED"/>
    <property type="match status" value="1"/>
</dbReference>
<dbReference type="Gene3D" id="1.10.246.130">
    <property type="match status" value="1"/>
</dbReference>
<comment type="pathway">
    <text evidence="3">Sulfur metabolism; glutathione metabolism.</text>
</comment>
<reference evidence="11" key="1">
    <citation type="submission" date="2020-06" db="EMBL/GenBank/DDBJ databases">
        <authorList>
            <person name="Li T."/>
            <person name="Hu X."/>
            <person name="Zhang T."/>
            <person name="Song X."/>
            <person name="Zhang H."/>
            <person name="Dai N."/>
            <person name="Sheng W."/>
            <person name="Hou X."/>
            <person name="Wei L."/>
        </authorList>
    </citation>
    <scope>NUCLEOTIDE SEQUENCE</scope>
    <source>
        <strain evidence="11">KEN8</strain>
        <tissue evidence="11">Leaf</tissue>
    </source>
</reference>
<dbReference type="InterPro" id="IPR043138">
    <property type="entry name" value="GGT_lsub"/>
</dbReference>
<evidence type="ECO:0000256" key="5">
    <source>
        <dbReference type="ARBA" id="ARBA00022679"/>
    </source>
</evidence>
<evidence type="ECO:0000256" key="2">
    <source>
        <dbReference type="ARBA" id="ARBA00001089"/>
    </source>
</evidence>
<feature type="signal peptide" evidence="10">
    <location>
        <begin position="1"/>
        <end position="27"/>
    </location>
</feature>
<evidence type="ECO:0000256" key="7">
    <source>
        <dbReference type="ARBA" id="ARBA00023180"/>
    </source>
</evidence>
<evidence type="ECO:0000256" key="3">
    <source>
        <dbReference type="ARBA" id="ARBA00005115"/>
    </source>
</evidence>
<comment type="caution">
    <text evidence="11">The sequence shown here is derived from an EMBL/GenBank/DDBJ whole genome shotgun (WGS) entry which is preliminary data.</text>
</comment>
<organism evidence="11">
    <name type="scientific">Sesamum calycinum</name>
    <dbReference type="NCBI Taxonomy" id="2727403"/>
    <lineage>
        <taxon>Eukaryota</taxon>
        <taxon>Viridiplantae</taxon>
        <taxon>Streptophyta</taxon>
        <taxon>Embryophyta</taxon>
        <taxon>Tracheophyta</taxon>
        <taxon>Spermatophyta</taxon>
        <taxon>Magnoliopsida</taxon>
        <taxon>eudicotyledons</taxon>
        <taxon>Gunneridae</taxon>
        <taxon>Pentapetalae</taxon>
        <taxon>asterids</taxon>
        <taxon>lamiids</taxon>
        <taxon>Lamiales</taxon>
        <taxon>Pedaliaceae</taxon>
        <taxon>Sesamum</taxon>
    </lineage>
</organism>
<evidence type="ECO:0000256" key="1">
    <source>
        <dbReference type="ARBA" id="ARBA00001049"/>
    </source>
</evidence>
<feature type="binding site" evidence="9">
    <location>
        <begin position="411"/>
        <end position="412"/>
    </location>
    <ligand>
        <name>L-glutamate</name>
        <dbReference type="ChEBI" id="CHEBI:29985"/>
    </ligand>
</feature>
<evidence type="ECO:0000256" key="4">
    <source>
        <dbReference type="ARBA" id="ARBA00009381"/>
    </source>
</evidence>
<accession>A0AAW2J8P2</accession>
<dbReference type="PANTHER" id="PTHR11686">
    <property type="entry name" value="GAMMA GLUTAMYL TRANSPEPTIDASE"/>
    <property type="match status" value="1"/>
</dbReference>
<name>A0AAW2J8P2_9LAMI</name>
<dbReference type="SUPFAM" id="SSF56235">
    <property type="entry name" value="N-terminal nucleophile aminohydrolases (Ntn hydrolases)"/>
    <property type="match status" value="1"/>
</dbReference>
<feature type="binding site" evidence="9">
    <location>
        <position position="104"/>
    </location>
    <ligand>
        <name>L-glutamate</name>
        <dbReference type="ChEBI" id="CHEBI:29985"/>
    </ligand>
</feature>
<evidence type="ECO:0000313" key="11">
    <source>
        <dbReference type="EMBL" id="KAL0291089.1"/>
    </source>
</evidence>
<evidence type="ECO:0000256" key="8">
    <source>
        <dbReference type="ARBA" id="ARBA00047417"/>
    </source>
</evidence>
<dbReference type="FunFam" id="1.10.246.130:FF:000001">
    <property type="entry name" value="Gamma-glutamyltransferase 5 isoform 1"/>
    <property type="match status" value="1"/>
</dbReference>
<protein>
    <submittedName>
        <fullName evidence="11">Glutathione hydrolase 1</fullName>
    </submittedName>
</protein>
<sequence length="541" mass="58268">MIMSWTVSLWLFLLFSSFFSCMRVSEANQKSARTVARNGVVATDHGQCSTIGRDILRKGGHAVDAAVAAALCLGVVSPASSGIGGGAFMLVQSTDGKTEAYDMRETAPALAFENMYAANAALKASGVLSVAVPGELAGLHYAWKKYGRIPWNKLVSPSARLAKNGFKISPYLHMQMTKTESSIKGDEGLRSVFTSNGMVRVHYTRDRSGVRIVEDVKKAGGILTLEDLQNYRVKVREPVSVDFMGVEIFSMPPPSSGGAAMSLMLNILAQYKDLSDIPDSLMTHREIESLKNAFAVRMNLGDPDYVNIKNVVKDMLSKDFAAGLRKSIFDNTTFNASHYGGSHISIVDRERNAVSMTTTINAYFGSKFLSPRTGILLNNEMDDFSMPANTSQNVPPPAPANFIHPGKRPLSSMTPTIVLKGAKLKAVVGASGGSLIIAGTTEVLLNHLARGMDPLSSVLAPRTYHQLIPNVVQYENWTVPTGEHFEVPAETRTALEKKGHVLASLAGGTICQFVVQELEGPKTGHLVAVSDPRKGGFPAGF</sequence>
<feature type="chain" id="PRO_5043374295" evidence="10">
    <location>
        <begin position="28"/>
        <end position="541"/>
    </location>
</feature>
<dbReference type="FunFam" id="3.60.20.40:FF:000004">
    <property type="entry name" value="Glutathione hydrolase 1"/>
    <property type="match status" value="1"/>
</dbReference>
<dbReference type="EMBL" id="JACGWM010001600">
    <property type="protein sequence ID" value="KAL0291089.1"/>
    <property type="molecule type" value="Genomic_DNA"/>
</dbReference>
<dbReference type="GO" id="GO:0005886">
    <property type="term" value="C:plasma membrane"/>
    <property type="evidence" value="ECO:0007669"/>
    <property type="project" value="TreeGrafter"/>
</dbReference>
<comment type="catalytic activity">
    <reaction evidence="8">
        <text>an N-terminal (5-L-glutamyl)-[peptide] + an alpha-amino acid = 5-L-glutamyl amino acid + an N-terminal L-alpha-aminoacyl-[peptide]</text>
        <dbReference type="Rhea" id="RHEA:23904"/>
        <dbReference type="Rhea" id="RHEA-COMP:9780"/>
        <dbReference type="Rhea" id="RHEA-COMP:9795"/>
        <dbReference type="ChEBI" id="CHEBI:77644"/>
        <dbReference type="ChEBI" id="CHEBI:78597"/>
        <dbReference type="ChEBI" id="CHEBI:78599"/>
        <dbReference type="ChEBI" id="CHEBI:78608"/>
        <dbReference type="EC" id="2.3.2.2"/>
    </reaction>
</comment>
<dbReference type="Pfam" id="PF01019">
    <property type="entry name" value="G_glu_transpept"/>
    <property type="match status" value="2"/>
</dbReference>
<feature type="binding site" evidence="9">
    <location>
        <begin position="359"/>
        <end position="361"/>
    </location>
    <ligand>
        <name>L-glutamate</name>
        <dbReference type="ChEBI" id="CHEBI:29985"/>
    </ligand>
</feature>
<reference evidence="11" key="2">
    <citation type="journal article" date="2024" name="Plant">
        <title>Genomic evolution and insights into agronomic trait innovations of Sesamum species.</title>
        <authorList>
            <person name="Miao H."/>
            <person name="Wang L."/>
            <person name="Qu L."/>
            <person name="Liu H."/>
            <person name="Sun Y."/>
            <person name="Le M."/>
            <person name="Wang Q."/>
            <person name="Wei S."/>
            <person name="Zheng Y."/>
            <person name="Lin W."/>
            <person name="Duan Y."/>
            <person name="Cao H."/>
            <person name="Xiong S."/>
            <person name="Wang X."/>
            <person name="Wei L."/>
            <person name="Li C."/>
            <person name="Ma Q."/>
            <person name="Ju M."/>
            <person name="Zhao R."/>
            <person name="Li G."/>
            <person name="Mu C."/>
            <person name="Tian Q."/>
            <person name="Mei H."/>
            <person name="Zhang T."/>
            <person name="Gao T."/>
            <person name="Zhang H."/>
        </authorList>
    </citation>
    <scope>NUCLEOTIDE SEQUENCE</scope>
    <source>
        <strain evidence="11">KEN8</strain>
    </source>
</reference>
<keyword evidence="10" id="KW-0732">Signal</keyword>
<comment type="catalytic activity">
    <reaction evidence="1">
        <text>an S-substituted glutathione + H2O = an S-substituted L-cysteinylglycine + L-glutamate</text>
        <dbReference type="Rhea" id="RHEA:59468"/>
        <dbReference type="ChEBI" id="CHEBI:15377"/>
        <dbReference type="ChEBI" id="CHEBI:29985"/>
        <dbReference type="ChEBI" id="CHEBI:90779"/>
        <dbReference type="ChEBI" id="CHEBI:143103"/>
        <dbReference type="EC" id="3.4.19.13"/>
    </reaction>
</comment>
<keyword evidence="5" id="KW-0808">Transferase</keyword>
<keyword evidence="7" id="KW-0325">Glycoprotein</keyword>
<dbReference type="GO" id="GO:0103068">
    <property type="term" value="F:leukotriene C4 gamma-glutamyl transferase activity"/>
    <property type="evidence" value="ECO:0007669"/>
    <property type="project" value="UniProtKB-EC"/>
</dbReference>
<comment type="similarity">
    <text evidence="4">Belongs to the gamma-glutamyltransferase family.</text>
</comment>